<organism evidence="4 5">
    <name type="scientific">Phrynocephalus forsythii</name>
    <dbReference type="NCBI Taxonomy" id="171643"/>
    <lineage>
        <taxon>Eukaryota</taxon>
        <taxon>Metazoa</taxon>
        <taxon>Chordata</taxon>
        <taxon>Craniata</taxon>
        <taxon>Vertebrata</taxon>
        <taxon>Euteleostomi</taxon>
        <taxon>Lepidosauria</taxon>
        <taxon>Squamata</taxon>
        <taxon>Bifurcata</taxon>
        <taxon>Unidentata</taxon>
        <taxon>Episquamata</taxon>
        <taxon>Toxicofera</taxon>
        <taxon>Iguania</taxon>
        <taxon>Acrodonta</taxon>
        <taxon>Agamidae</taxon>
        <taxon>Agaminae</taxon>
        <taxon>Phrynocephalus</taxon>
    </lineage>
</organism>
<feature type="region of interest" description="Disordered" evidence="2">
    <location>
        <begin position="457"/>
        <end position="539"/>
    </location>
</feature>
<dbReference type="Pfam" id="PF10482">
    <property type="entry name" value="CtIP_N"/>
    <property type="match status" value="1"/>
</dbReference>
<name>A0A9Q0XWF7_9SAUR</name>
<dbReference type="InterPro" id="IPR019518">
    <property type="entry name" value="CtIP_N"/>
</dbReference>
<dbReference type="AlphaFoldDB" id="A0A9Q0XWF7"/>
<accession>A0A9Q0XWF7</accession>
<feature type="coiled-coil region" evidence="1">
    <location>
        <begin position="103"/>
        <end position="130"/>
    </location>
</feature>
<evidence type="ECO:0000259" key="3">
    <source>
        <dbReference type="Pfam" id="PF10482"/>
    </source>
</evidence>
<dbReference type="PANTHER" id="PTHR15107">
    <property type="entry name" value="RETINOBLASTOMA BINDING PROTEIN 8"/>
    <property type="match status" value="1"/>
</dbReference>
<evidence type="ECO:0000313" key="4">
    <source>
        <dbReference type="EMBL" id="KAJ7332124.1"/>
    </source>
</evidence>
<evidence type="ECO:0000313" key="5">
    <source>
        <dbReference type="Proteomes" id="UP001142489"/>
    </source>
</evidence>
<feature type="compositionally biased region" description="Polar residues" evidence="2">
    <location>
        <begin position="508"/>
        <end position="517"/>
    </location>
</feature>
<comment type="caution">
    <text evidence="4">The sequence shown here is derived from an EMBL/GenBank/DDBJ whole genome shotgun (WGS) entry which is preliminary data.</text>
</comment>
<proteinExistence type="predicted"/>
<evidence type="ECO:0000256" key="2">
    <source>
        <dbReference type="SAM" id="MobiDB-lite"/>
    </source>
</evidence>
<keyword evidence="5" id="KW-1185">Reference proteome</keyword>
<evidence type="ECO:0000256" key="1">
    <source>
        <dbReference type="SAM" id="Coils"/>
    </source>
</evidence>
<dbReference type="EMBL" id="JAPFRF010000005">
    <property type="protein sequence ID" value="KAJ7332124.1"/>
    <property type="molecule type" value="Genomic_DNA"/>
</dbReference>
<dbReference type="OrthoDB" id="8809203at2759"/>
<feature type="coiled-coil region" evidence="1">
    <location>
        <begin position="14"/>
        <end position="69"/>
    </location>
</feature>
<dbReference type="Proteomes" id="UP001142489">
    <property type="component" value="Unassembled WGS sequence"/>
</dbReference>
<reference evidence="4" key="1">
    <citation type="journal article" date="2023" name="DNA Res.">
        <title>Chromosome-level genome assembly of Phrynocephalus forsythii using third-generation DNA sequencing and Hi-C analysis.</title>
        <authorList>
            <person name="Qi Y."/>
            <person name="Zhao W."/>
            <person name="Zhao Y."/>
            <person name="Niu C."/>
            <person name="Cao S."/>
            <person name="Zhang Y."/>
        </authorList>
    </citation>
    <scope>NUCLEOTIDE SEQUENCE</scope>
    <source>
        <tissue evidence="4">Muscle</tissue>
    </source>
</reference>
<dbReference type="PANTHER" id="PTHR15107:SF3">
    <property type="entry name" value="RBBP8 N-TERMINAL-LIKE PROTEIN"/>
    <property type="match status" value="1"/>
</dbReference>
<protein>
    <recommendedName>
        <fullName evidence="3">DNA endonuclease Ctp1 N-terminal domain-containing protein</fullName>
    </recommendedName>
</protein>
<feature type="region of interest" description="Disordered" evidence="2">
    <location>
        <begin position="302"/>
        <end position="332"/>
    </location>
</feature>
<gene>
    <name evidence="4" type="ORF">JRQ81_014304</name>
</gene>
<feature type="domain" description="DNA endonuclease Ctp1 N-terminal" evidence="3">
    <location>
        <begin position="6"/>
        <end position="125"/>
    </location>
</feature>
<keyword evidence="1" id="KW-0175">Coiled coil</keyword>
<sequence length="539" mass="61650">MAAESFAGFLDKLKDLHEKEVYGLQTKLNELTNERCRDTQRIEELFAKNHQLREQQKLLKENVKVLENRLRAGLCDRCQVTQELAKKKQHEFGKAHFQSLQLIFVLTNEMNKLREENKNLKEDLKRLWSTDYFRASQSECHEMASSYESLKIATKKEQLSLLKQHFALHHLGVRNNPSSQEGSFLPHLLTSGDVGGRTRSQDEWEDPAAILDFPDALMYVKDHALENRFHLLNHPEKLHFLLTEKQQRESHPGMQERIGKECKKERSFLDESTHGMLGKLLSIHQERLEQGEEAEAVREYLTDAPLDLSDSRRGRGSLKPGNWPPPSGEYDVGSPYKGQKEASCLQKACLPSWLQEVKHLRRSKEVEEKFHLKAKETTVLSPISLHQELPASCPVSCDATVGSETNVPVGAEQQRRDQAGKMKIKIIHSFRMKLGEVDILIVVSQGCWRIKTAEMGGAYEDDSHPGASMTEKYCCQREDTQRSQRKRKKGPDPWIEAHTKSARGRQNGKATQDSADAQESAKDMTNHSPVFRHSDNEET</sequence>
<dbReference type="InterPro" id="IPR033316">
    <property type="entry name" value="RBBP8-like"/>
</dbReference>